<evidence type="ECO:0000313" key="9">
    <source>
        <dbReference type="EMBL" id="AWV97759.1"/>
    </source>
</evidence>
<dbReference type="GO" id="GO:0019842">
    <property type="term" value="F:vitamin binding"/>
    <property type="evidence" value="ECO:0007669"/>
    <property type="project" value="TreeGrafter"/>
</dbReference>
<feature type="domain" description="HTTM-like" evidence="8">
    <location>
        <begin position="10"/>
        <end position="270"/>
    </location>
</feature>
<evidence type="ECO:0000256" key="6">
    <source>
        <dbReference type="ARBA" id="ARBA00023239"/>
    </source>
</evidence>
<feature type="transmembrane region" description="Helical" evidence="7">
    <location>
        <begin position="21"/>
        <end position="41"/>
    </location>
</feature>
<dbReference type="RefSeq" id="WP_111370861.1">
    <property type="nucleotide sequence ID" value="NZ_CP029480.1"/>
</dbReference>
<dbReference type="PANTHER" id="PTHR12639">
    <property type="entry name" value="VITAMIN K-DEPENDENT GAMMA-CARBOXYLASE"/>
    <property type="match status" value="1"/>
</dbReference>
<evidence type="ECO:0000256" key="2">
    <source>
        <dbReference type="ARBA" id="ARBA00022692"/>
    </source>
</evidence>
<organism evidence="9 10">
    <name type="scientific">Arcticibacterium luteifluviistationis</name>
    <dbReference type="NCBI Taxonomy" id="1784714"/>
    <lineage>
        <taxon>Bacteria</taxon>
        <taxon>Pseudomonadati</taxon>
        <taxon>Bacteroidota</taxon>
        <taxon>Cytophagia</taxon>
        <taxon>Cytophagales</taxon>
        <taxon>Leadbetterellaceae</taxon>
        <taxon>Arcticibacterium</taxon>
    </lineage>
</organism>
<dbReference type="SMART" id="SM00752">
    <property type="entry name" value="HTTM"/>
    <property type="match status" value="1"/>
</dbReference>
<evidence type="ECO:0000313" key="10">
    <source>
        <dbReference type="Proteomes" id="UP000249873"/>
    </source>
</evidence>
<dbReference type="InterPro" id="IPR053935">
    <property type="entry name" value="VKGC_lumenal_dom"/>
</dbReference>
<gene>
    <name evidence="9" type="ORF">DJ013_06090</name>
</gene>
<evidence type="ECO:0000256" key="3">
    <source>
        <dbReference type="ARBA" id="ARBA00022989"/>
    </source>
</evidence>
<feature type="transmembrane region" description="Helical" evidence="7">
    <location>
        <begin position="205"/>
        <end position="226"/>
    </location>
</feature>
<evidence type="ECO:0000256" key="7">
    <source>
        <dbReference type="SAM" id="Phobius"/>
    </source>
</evidence>
<accession>A0A2Z4G934</accession>
<dbReference type="AlphaFoldDB" id="A0A2Z4G934"/>
<dbReference type="Pfam" id="PF05090">
    <property type="entry name" value="HTTM"/>
    <property type="match status" value="1"/>
</dbReference>
<dbReference type="PANTHER" id="PTHR12639:SF7">
    <property type="entry name" value="HTTM DOMAIN-CONTAINING PROTEIN"/>
    <property type="match status" value="1"/>
</dbReference>
<dbReference type="Pfam" id="PF22777">
    <property type="entry name" value="VKGC_lumenal_dom"/>
    <property type="match status" value="1"/>
</dbReference>
<dbReference type="InterPro" id="IPR011020">
    <property type="entry name" value="HTTM-like"/>
</dbReference>
<dbReference type="InterPro" id="IPR007782">
    <property type="entry name" value="VKG_COase"/>
</dbReference>
<dbReference type="InterPro" id="IPR053934">
    <property type="entry name" value="HTTM_dom"/>
</dbReference>
<reference evidence="9 10" key="1">
    <citation type="submission" date="2018-05" db="EMBL/GenBank/DDBJ databases">
        <title>Complete genome sequence of Arcticibacterium luteifluviistationis SM1504T, a cytophagaceae bacterium isolated from Arctic surface seawater.</title>
        <authorList>
            <person name="Li Y."/>
            <person name="Qin Q.-L."/>
        </authorList>
    </citation>
    <scope>NUCLEOTIDE SEQUENCE [LARGE SCALE GENOMIC DNA]</scope>
    <source>
        <strain evidence="9 10">SM1504</strain>
    </source>
</reference>
<sequence>MLGRWTHFLFKEEPIYPLVTFRIVFGFLMFISTLRFIYLGWIPEHFIDTQFQFKYYGFEWVGLLPPFWMYVVHGLMLFSALGVMLGFLYRFSAALMFLTFTYIELIDLTYYLNHYYFISLVSLLLIFIPANKYLSFDARIWPEMVAEKTAAWHINLIKFQIFVVYFFAGIAKMNYDWLMDALPMKIWLPAHDTVPVLGDIFSHEWAPYAFSWLGMFYDTFIVFFLLFKPTRPIAYIAVVLFHLTVGILFQIGVFPVVMIGVTLIFFSAAWHQRILSFFVNLVKFKVPNSYALKVKQGFMPKPLLALLISSYVLFQLVFPLRYLAYPGNLFWTEEGYRFSWRVMLMEKAGTATFYVKDKRTGREGIVDNGEFLNAHQEKQMAFQPDMILQYAHFLGQYYQNQGVLEPEVRVKAWVTLNARPSQLIVDPNVDLMEVKDSWQKKDWILPFTDNN</sequence>
<feature type="transmembrane region" description="Helical" evidence="7">
    <location>
        <begin position="115"/>
        <end position="134"/>
    </location>
</feature>
<feature type="transmembrane region" description="Helical" evidence="7">
    <location>
        <begin position="233"/>
        <end position="251"/>
    </location>
</feature>
<dbReference type="KEGG" id="als:DJ013_06090"/>
<keyword evidence="3 7" id="KW-1133">Transmembrane helix</keyword>
<keyword evidence="6" id="KW-0456">Lyase</keyword>
<name>A0A2Z4G934_9BACT</name>
<dbReference type="GO" id="GO:0012505">
    <property type="term" value="C:endomembrane system"/>
    <property type="evidence" value="ECO:0007669"/>
    <property type="project" value="UniProtKB-SubCell"/>
</dbReference>
<evidence type="ECO:0000259" key="8">
    <source>
        <dbReference type="SMART" id="SM00752"/>
    </source>
</evidence>
<feature type="transmembrane region" description="Helical" evidence="7">
    <location>
        <begin position="155"/>
        <end position="175"/>
    </location>
</feature>
<evidence type="ECO:0000256" key="5">
    <source>
        <dbReference type="ARBA" id="ARBA00023157"/>
    </source>
</evidence>
<dbReference type="Proteomes" id="UP000249873">
    <property type="component" value="Chromosome"/>
</dbReference>
<feature type="transmembrane region" description="Helical" evidence="7">
    <location>
        <begin position="257"/>
        <end position="282"/>
    </location>
</feature>
<keyword evidence="2 7" id="KW-0812">Transmembrane</keyword>
<dbReference type="EMBL" id="CP029480">
    <property type="protein sequence ID" value="AWV97759.1"/>
    <property type="molecule type" value="Genomic_DNA"/>
</dbReference>
<feature type="transmembrane region" description="Helical" evidence="7">
    <location>
        <begin position="78"/>
        <end position="103"/>
    </location>
</feature>
<proteinExistence type="predicted"/>
<feature type="transmembrane region" description="Helical" evidence="7">
    <location>
        <begin position="53"/>
        <end position="71"/>
    </location>
</feature>
<keyword evidence="5" id="KW-1015">Disulfide bond</keyword>
<evidence type="ECO:0000256" key="4">
    <source>
        <dbReference type="ARBA" id="ARBA00023136"/>
    </source>
</evidence>
<dbReference type="GO" id="GO:0008488">
    <property type="term" value="F:gamma-glutamyl carboxylase activity"/>
    <property type="evidence" value="ECO:0007669"/>
    <property type="project" value="InterPro"/>
</dbReference>
<keyword evidence="4 7" id="KW-0472">Membrane</keyword>
<dbReference type="OrthoDB" id="341137at2"/>
<comment type="subcellular location">
    <subcellularLocation>
        <location evidence="1">Endomembrane system</location>
        <topology evidence="1">Multi-pass membrane protein</topology>
    </subcellularLocation>
</comment>
<evidence type="ECO:0000256" key="1">
    <source>
        <dbReference type="ARBA" id="ARBA00004127"/>
    </source>
</evidence>
<keyword evidence="10" id="KW-1185">Reference proteome</keyword>
<protein>
    <submittedName>
        <fullName evidence="9">HTTM domain-containing protein</fullName>
    </submittedName>
</protein>
<feature type="transmembrane region" description="Helical" evidence="7">
    <location>
        <begin position="303"/>
        <end position="324"/>
    </location>
</feature>